<dbReference type="EMBL" id="AOIO01000029">
    <property type="protein sequence ID" value="ELZ00757.1"/>
    <property type="molecule type" value="Genomic_DNA"/>
</dbReference>
<organism evidence="1 2">
    <name type="scientific">Natrialba asiatica (strain ATCC 700177 / DSM 12278 / JCM 9576 / FERM P-10747 / NBRC 102637 / 172P1)</name>
    <dbReference type="NCBI Taxonomy" id="29540"/>
    <lineage>
        <taxon>Archaea</taxon>
        <taxon>Methanobacteriati</taxon>
        <taxon>Methanobacteriota</taxon>
        <taxon>Stenosarchaea group</taxon>
        <taxon>Halobacteria</taxon>
        <taxon>Halobacteriales</taxon>
        <taxon>Natrialbaceae</taxon>
        <taxon>Natrialba</taxon>
    </lineage>
</organism>
<accession>M0AR04</accession>
<name>M0AR04_NATA1</name>
<sequence>MDAEFLAKSLKRVFDECQEAQNREDTGRVGTTLVEEFNDLLEKYKSEYQENKIIQEIEPVGFHNWSGSDAHPKDVQQVKQNCLKIADSLELSTDDFREPSTSESFTTIHFEANQRVEQSVSVENVLEMINQQMMPDNEKEELKDVVEEFTGELEKENPDKSKLERLLNTAREYQPQIALQLGAIGLNNGIDVLLGAT</sequence>
<keyword evidence="2" id="KW-1185">Reference proteome</keyword>
<dbReference type="AlphaFoldDB" id="M0AR04"/>
<reference evidence="1 2" key="1">
    <citation type="journal article" date="2014" name="PLoS Genet.">
        <title>Phylogenetically driven sequencing of extremely halophilic archaea reveals strategies for static and dynamic osmo-response.</title>
        <authorList>
            <person name="Becker E.A."/>
            <person name="Seitzer P.M."/>
            <person name="Tritt A."/>
            <person name="Larsen D."/>
            <person name="Krusor M."/>
            <person name="Yao A.I."/>
            <person name="Wu D."/>
            <person name="Madern D."/>
            <person name="Eisen J.A."/>
            <person name="Darling A.E."/>
            <person name="Facciotti M.T."/>
        </authorList>
    </citation>
    <scope>NUCLEOTIDE SEQUENCE [LARGE SCALE GENOMIC DNA]</scope>
    <source>
        <strain evidence="1 2">DSM 12278</strain>
    </source>
</reference>
<dbReference type="OrthoDB" id="201306at2157"/>
<gene>
    <name evidence="1" type="ORF">C481_11000</name>
</gene>
<dbReference type="RefSeq" id="WP_006109233.1">
    <property type="nucleotide sequence ID" value="NZ_AOIO01000029.1"/>
</dbReference>
<evidence type="ECO:0000313" key="1">
    <source>
        <dbReference type="EMBL" id="ELZ00757.1"/>
    </source>
</evidence>
<protein>
    <submittedName>
        <fullName evidence="1">Uncharacterized protein</fullName>
    </submittedName>
</protein>
<evidence type="ECO:0000313" key="2">
    <source>
        <dbReference type="Proteomes" id="UP000011554"/>
    </source>
</evidence>
<dbReference type="PATRIC" id="fig|29540.5.peg.2233"/>
<proteinExistence type="predicted"/>
<dbReference type="Proteomes" id="UP000011554">
    <property type="component" value="Unassembled WGS sequence"/>
</dbReference>
<comment type="caution">
    <text evidence="1">The sequence shown here is derived from an EMBL/GenBank/DDBJ whole genome shotgun (WGS) entry which is preliminary data.</text>
</comment>